<keyword evidence="3" id="KW-1185">Reference proteome</keyword>
<dbReference type="InterPro" id="IPR016040">
    <property type="entry name" value="NAD(P)-bd_dom"/>
</dbReference>
<sequence length="55" mass="6153">PRYFRPTEVDLLIGDATKAKEKLGWVHETSPRDLAREMVQSDLKVMESAPIAKGA</sequence>
<proteinExistence type="predicted"/>
<dbReference type="Gene3D" id="3.90.25.10">
    <property type="entry name" value="UDP-galactose 4-epimerase, domain 1"/>
    <property type="match status" value="1"/>
</dbReference>
<dbReference type="EMBL" id="JAWXXV010000003">
    <property type="protein sequence ID" value="MDX5986608.1"/>
    <property type="molecule type" value="Genomic_DNA"/>
</dbReference>
<organism evidence="2 3">
    <name type="scientific">Sphingomonas echinoides</name>
    <dbReference type="NCBI Taxonomy" id="59803"/>
    <lineage>
        <taxon>Bacteria</taxon>
        <taxon>Pseudomonadati</taxon>
        <taxon>Pseudomonadota</taxon>
        <taxon>Alphaproteobacteria</taxon>
        <taxon>Sphingomonadales</taxon>
        <taxon>Sphingomonadaceae</taxon>
        <taxon>Sphingomonas</taxon>
    </lineage>
</organism>
<dbReference type="InterPro" id="IPR036291">
    <property type="entry name" value="NAD(P)-bd_dom_sf"/>
</dbReference>
<dbReference type="SUPFAM" id="SSF51735">
    <property type="entry name" value="NAD(P)-binding Rossmann-fold domains"/>
    <property type="match status" value="1"/>
</dbReference>
<accession>A0ABU4PR39</accession>
<feature type="domain" description="NAD(P)-binding" evidence="1">
    <location>
        <begin position="1"/>
        <end position="38"/>
    </location>
</feature>
<evidence type="ECO:0000313" key="3">
    <source>
        <dbReference type="Proteomes" id="UP001279660"/>
    </source>
</evidence>
<keyword evidence="2" id="KW-0456">Lyase</keyword>
<gene>
    <name evidence="2" type="ORF">SIL82_20330</name>
</gene>
<feature type="non-terminal residue" evidence="2">
    <location>
        <position position="1"/>
    </location>
</feature>
<evidence type="ECO:0000259" key="1">
    <source>
        <dbReference type="Pfam" id="PF16363"/>
    </source>
</evidence>
<protein>
    <submittedName>
        <fullName evidence="2">GDP-mannose 4,6-dehydratase</fullName>
        <ecNumber evidence="2">4.2.1.47</ecNumber>
    </submittedName>
</protein>
<dbReference type="Gene3D" id="3.40.50.720">
    <property type="entry name" value="NAD(P)-binding Rossmann-like Domain"/>
    <property type="match status" value="1"/>
</dbReference>
<dbReference type="Proteomes" id="UP001279660">
    <property type="component" value="Unassembled WGS sequence"/>
</dbReference>
<dbReference type="RefSeq" id="WP_319625236.1">
    <property type="nucleotide sequence ID" value="NZ_JAWXXV010000003.1"/>
</dbReference>
<comment type="caution">
    <text evidence="2">The sequence shown here is derived from an EMBL/GenBank/DDBJ whole genome shotgun (WGS) entry which is preliminary data.</text>
</comment>
<name>A0ABU4PR39_9SPHN</name>
<evidence type="ECO:0000313" key="2">
    <source>
        <dbReference type="EMBL" id="MDX5986608.1"/>
    </source>
</evidence>
<dbReference type="Pfam" id="PF16363">
    <property type="entry name" value="GDP_Man_Dehyd"/>
    <property type="match status" value="1"/>
</dbReference>
<dbReference type="GO" id="GO:0008446">
    <property type="term" value="F:GDP-mannose 4,6-dehydratase activity"/>
    <property type="evidence" value="ECO:0007669"/>
    <property type="project" value="UniProtKB-EC"/>
</dbReference>
<dbReference type="EC" id="4.2.1.47" evidence="2"/>
<reference evidence="2 3" key="1">
    <citation type="submission" date="2023-11" db="EMBL/GenBank/DDBJ databases">
        <title>MicrobeMod: A computational toolkit for identifying prokaryotic methylation and restriction-modification with nanopore sequencing.</title>
        <authorList>
            <person name="Crits-Christoph A."/>
            <person name="Kang S.C."/>
            <person name="Lee H."/>
            <person name="Ostrov N."/>
        </authorList>
    </citation>
    <scope>NUCLEOTIDE SEQUENCE [LARGE SCALE GENOMIC DNA]</scope>
    <source>
        <strain evidence="2 3">ATCC 14820</strain>
    </source>
</reference>